<reference evidence="2" key="1">
    <citation type="submission" date="2019-08" db="EMBL/GenBank/DDBJ databases">
        <authorList>
            <person name="Kucharzyk K."/>
            <person name="Murdoch R.W."/>
            <person name="Higgins S."/>
            <person name="Loffler F."/>
        </authorList>
    </citation>
    <scope>NUCLEOTIDE SEQUENCE</scope>
</reference>
<proteinExistence type="predicted"/>
<keyword evidence="1" id="KW-1133">Transmembrane helix</keyword>
<evidence type="ECO:0000256" key="1">
    <source>
        <dbReference type="SAM" id="Phobius"/>
    </source>
</evidence>
<sequence length="221" mass="25423">MNWNREIASLVITCLMLLTFILLIIYRKKLGKKIIYFILAIGLGTFIEIMISVGWWFFHVSNTVTVYVIGTNLGVFLLFFIYFHSILEVKTLRVISSIFIGLFLLEYVLSAIFIESFFTHFPFFSYFIQVVLLSGSIYLVISQTFNSDIILNLSGYYPIWICVGLMEIYLGVMPLLIMSNTSQKMMNANMFFIILFLVNVIGYSILITGIFFASAKFGLKK</sequence>
<feature type="transmembrane region" description="Helical" evidence="1">
    <location>
        <begin position="64"/>
        <end position="83"/>
    </location>
</feature>
<name>A0A645GCR0_9ZZZZ</name>
<evidence type="ECO:0000313" key="2">
    <source>
        <dbReference type="EMBL" id="MPN21804.1"/>
    </source>
</evidence>
<keyword evidence="1" id="KW-0472">Membrane</keyword>
<feature type="transmembrane region" description="Helical" evidence="1">
    <location>
        <begin position="157"/>
        <end position="178"/>
    </location>
</feature>
<feature type="transmembrane region" description="Helical" evidence="1">
    <location>
        <begin position="190"/>
        <end position="213"/>
    </location>
</feature>
<feature type="transmembrane region" description="Helical" evidence="1">
    <location>
        <begin position="6"/>
        <end position="27"/>
    </location>
</feature>
<protein>
    <submittedName>
        <fullName evidence="2">Uncharacterized protein</fullName>
    </submittedName>
</protein>
<feature type="transmembrane region" description="Helical" evidence="1">
    <location>
        <begin position="95"/>
        <end position="114"/>
    </location>
</feature>
<feature type="transmembrane region" description="Helical" evidence="1">
    <location>
        <begin position="126"/>
        <end position="145"/>
    </location>
</feature>
<organism evidence="2">
    <name type="scientific">bioreactor metagenome</name>
    <dbReference type="NCBI Taxonomy" id="1076179"/>
    <lineage>
        <taxon>unclassified sequences</taxon>
        <taxon>metagenomes</taxon>
        <taxon>ecological metagenomes</taxon>
    </lineage>
</organism>
<dbReference type="AlphaFoldDB" id="A0A645GCR0"/>
<gene>
    <name evidence="2" type="ORF">SDC9_169186</name>
</gene>
<keyword evidence="1" id="KW-0812">Transmembrane</keyword>
<comment type="caution">
    <text evidence="2">The sequence shown here is derived from an EMBL/GenBank/DDBJ whole genome shotgun (WGS) entry which is preliminary data.</text>
</comment>
<feature type="transmembrane region" description="Helical" evidence="1">
    <location>
        <begin position="34"/>
        <end position="58"/>
    </location>
</feature>
<dbReference type="EMBL" id="VSSQ01069867">
    <property type="protein sequence ID" value="MPN21804.1"/>
    <property type="molecule type" value="Genomic_DNA"/>
</dbReference>
<accession>A0A645GCR0</accession>